<dbReference type="Pfam" id="PF13715">
    <property type="entry name" value="CarbopepD_reg_2"/>
    <property type="match status" value="1"/>
</dbReference>
<accession>A0AAX2IAJ6</accession>
<evidence type="ECO:0000256" key="1">
    <source>
        <dbReference type="ARBA" id="ARBA00004571"/>
    </source>
</evidence>
<dbReference type="Gene3D" id="2.170.130.10">
    <property type="entry name" value="TonB-dependent receptor, plug domain"/>
    <property type="match status" value="1"/>
</dbReference>
<dbReference type="Gene3D" id="2.60.40.1120">
    <property type="entry name" value="Carboxypeptidase-like, regulatory domain"/>
    <property type="match status" value="1"/>
</dbReference>
<evidence type="ECO:0000256" key="5">
    <source>
        <dbReference type="ARBA" id="ARBA00023136"/>
    </source>
</evidence>
<dbReference type="GO" id="GO:0009279">
    <property type="term" value="C:cell outer membrane"/>
    <property type="evidence" value="ECO:0007669"/>
    <property type="project" value="UniProtKB-SubCell"/>
</dbReference>
<dbReference type="SUPFAM" id="SSF56935">
    <property type="entry name" value="Porins"/>
    <property type="match status" value="1"/>
</dbReference>
<evidence type="ECO:0000313" key="9">
    <source>
        <dbReference type="EMBL" id="ATA83985.1"/>
    </source>
</evidence>
<evidence type="ECO:0000313" key="11">
    <source>
        <dbReference type="Proteomes" id="UP000217301"/>
    </source>
</evidence>
<evidence type="ECO:0000256" key="4">
    <source>
        <dbReference type="ARBA" id="ARBA00022692"/>
    </source>
</evidence>
<dbReference type="KEGG" id="cspu:CGC55_05455"/>
<dbReference type="InterPro" id="IPR036942">
    <property type="entry name" value="Beta-barrel_TonB_sf"/>
</dbReference>
<reference evidence="9" key="1">
    <citation type="journal article" date="2017" name="Genome Announc.">
        <title>Twelve Complete Reference Genomes of Clinical Isolates in the Capnocytophaga Genus.</title>
        <authorList>
            <person name="Villarma A."/>
            <person name="Gulvik C.A."/>
            <person name="Rowe L.A."/>
            <person name="Sheth M."/>
            <person name="Juieng P."/>
            <person name="Nicholson A.C."/>
            <person name="Loparev V.N."/>
            <person name="McQuiston J.R."/>
        </authorList>
    </citation>
    <scope>NUCLEOTIDE SEQUENCE</scope>
    <source>
        <strain evidence="9">KC1668</strain>
    </source>
</reference>
<dbReference type="Pfam" id="PF07715">
    <property type="entry name" value="Plug"/>
    <property type="match status" value="1"/>
</dbReference>
<organism evidence="10 12">
    <name type="scientific">Capnocytophaga sputigena</name>
    <dbReference type="NCBI Taxonomy" id="1019"/>
    <lineage>
        <taxon>Bacteria</taxon>
        <taxon>Pseudomonadati</taxon>
        <taxon>Bacteroidota</taxon>
        <taxon>Flavobacteriia</taxon>
        <taxon>Flavobacteriales</taxon>
        <taxon>Flavobacteriaceae</taxon>
        <taxon>Capnocytophaga</taxon>
    </lineage>
</organism>
<keyword evidence="5 7" id="KW-0472">Membrane</keyword>
<evidence type="ECO:0000313" key="10">
    <source>
        <dbReference type="EMBL" id="SQA75055.1"/>
    </source>
</evidence>
<gene>
    <name evidence="9" type="ORF">CGC55_05455</name>
    <name evidence="10" type="ORF">NCTC11653_00950</name>
</gene>
<dbReference type="Proteomes" id="UP000249902">
    <property type="component" value="Unassembled WGS sequence"/>
</dbReference>
<proteinExistence type="inferred from homology"/>
<evidence type="ECO:0000256" key="3">
    <source>
        <dbReference type="ARBA" id="ARBA00022452"/>
    </source>
</evidence>
<evidence type="ECO:0000313" key="12">
    <source>
        <dbReference type="Proteomes" id="UP000249902"/>
    </source>
</evidence>
<evidence type="ECO:0000256" key="2">
    <source>
        <dbReference type="ARBA" id="ARBA00022448"/>
    </source>
</evidence>
<keyword evidence="4 7" id="KW-0812">Transmembrane</keyword>
<evidence type="ECO:0000256" key="6">
    <source>
        <dbReference type="ARBA" id="ARBA00023237"/>
    </source>
</evidence>
<dbReference type="NCBIfam" id="TIGR04057">
    <property type="entry name" value="SusC_RagA_signa"/>
    <property type="match status" value="1"/>
</dbReference>
<reference evidence="10 12" key="3">
    <citation type="submission" date="2018-06" db="EMBL/GenBank/DDBJ databases">
        <authorList>
            <consortium name="Pathogen Informatics"/>
            <person name="Doyle S."/>
        </authorList>
    </citation>
    <scope>NUCLEOTIDE SEQUENCE [LARGE SCALE GENOMIC DNA]</scope>
    <source>
        <strain evidence="10 12">NCTC11653</strain>
    </source>
</reference>
<dbReference type="EMBL" id="CP022385">
    <property type="protein sequence ID" value="ATA83985.1"/>
    <property type="molecule type" value="Genomic_DNA"/>
</dbReference>
<feature type="domain" description="TonB-dependent receptor plug" evidence="8">
    <location>
        <begin position="120"/>
        <end position="232"/>
    </location>
</feature>
<keyword evidence="10" id="KW-0675">Receptor</keyword>
<comment type="subcellular location">
    <subcellularLocation>
        <location evidence="1 7">Cell outer membrane</location>
        <topology evidence="1 7">Multi-pass membrane protein</topology>
    </subcellularLocation>
</comment>
<dbReference type="InterPro" id="IPR023997">
    <property type="entry name" value="TonB-dep_OMP_SusC/RagA_CS"/>
</dbReference>
<dbReference type="EMBL" id="UAVP01000007">
    <property type="protein sequence ID" value="SQA75055.1"/>
    <property type="molecule type" value="Genomic_DNA"/>
</dbReference>
<comment type="similarity">
    <text evidence="7">Belongs to the TonB-dependent receptor family.</text>
</comment>
<keyword evidence="6 7" id="KW-0998">Cell outer membrane</keyword>
<dbReference type="SUPFAM" id="SSF49464">
    <property type="entry name" value="Carboxypeptidase regulatory domain-like"/>
    <property type="match status" value="1"/>
</dbReference>
<dbReference type="PROSITE" id="PS52016">
    <property type="entry name" value="TONB_DEPENDENT_REC_3"/>
    <property type="match status" value="1"/>
</dbReference>
<keyword evidence="11" id="KW-1185">Reference proteome</keyword>
<dbReference type="Gene3D" id="2.40.170.20">
    <property type="entry name" value="TonB-dependent receptor, beta-barrel domain"/>
    <property type="match status" value="1"/>
</dbReference>
<dbReference type="Proteomes" id="UP000217301">
    <property type="component" value="Chromosome"/>
</dbReference>
<protein>
    <submittedName>
        <fullName evidence="10">Outer membrane cobalamin receptor protein</fullName>
    </submittedName>
    <submittedName>
        <fullName evidence="9">SusC/RagA family TonB-linked outer membrane protein</fullName>
    </submittedName>
</protein>
<dbReference type="InterPro" id="IPR023996">
    <property type="entry name" value="TonB-dep_OMP_SusC/RagA"/>
</dbReference>
<sequence length="1022" mass="115573">MRERLSTNYVWLFFLLIVGSMSAQQIEISGTVKDNKGEPLLGVFILVKGTQRGATTDFDGHYSLKANVGDVLKFSFLGMKTIEKKLTAGTKELNVTMQEDVQQLEGTVVVGYGGKKVASRTVASVATVKGKDIAETPNASAIDALQGKVAGLVISTDSGRPGANSSVLIHGLNTFFSVFDETIVSEPLYIIDGAVVTSDIMTMYNPADIESITVLKDAASTSIYGARAANGVILITTKRGKRNERTHIAINHQLGFSMRTNVTRKFFENMATPEEYMDFWILKEPSALTSLGRRLGYTETTPREIADRILAENPYNTRWDKVFFHDFAPVSRTDASISGGSNTTSYFLSLGYLDQQGIKARSDYKRYNLNANLDTQIAEWLKAGLSISLAHTDMQSVSGGGGAETDILSLPIYSPTQTDGKRKNYIPSITGHQNGFYHPDYLAEKYPADRYSDNIMPIGYLQIEPVKNLTFKTQLGIQYNVDEDYSRGPLPSFIEYRYDTDSNKTVGQTERQMSKYLQRTYTNLLEYRWNIKESHNFDFLLGQESVESVMRSFSASSKGQPSDRLTMLSHGPKEPTVRDSQSETGFNSFFTRLEYSYKNRYFLDLSARRDGSSAFGANNRYANFWAVGAMWKLKEEKFLQNVNWLTSLDLRFSTGISGNSSIGDYRNRTLITPSNTYKEKSGYFLSMLGNPDIMWEEQQKTTLGLHISIVKGTNINLEFYERNTHKTLAQGYINSASGFTSIPHNIGDMQNRGIDFTFSTIAFRSKNNNWNIRPYFNMNYNQQKVTSLYLNKEFFANSFSYAGYRLNEALQWTMPIFKGINKDGNAEWYLPNETNYMIQQKDDSKTTYQFDEKQLMQTTGKKMYAPVNGGFGVAVTYRNVSLDLAFSYSLGKWLINEDKYYTLNQGSFGAKNFSKDLLNYWKQEGDDTELPRLNSAYYMRKDTRLLENASYMRLKSVSISYALPQELIDQMKFFSGVRIYASARNIFTLTKYSGADPEFSNTLSRGGYPPTRQFTMGVELKF</sequence>
<reference evidence="11" key="2">
    <citation type="submission" date="2017-06" db="EMBL/GenBank/DDBJ databases">
        <title>Capnocytophaga spp. assemblies.</title>
        <authorList>
            <person name="Gulvik C.A."/>
        </authorList>
    </citation>
    <scope>NUCLEOTIDE SEQUENCE [LARGE SCALE GENOMIC DNA]</scope>
    <source>
        <strain evidence="11">KC1668</strain>
    </source>
</reference>
<name>A0AAX2IAJ6_CAPSP</name>
<dbReference type="InterPro" id="IPR008969">
    <property type="entry name" value="CarboxyPept-like_regulatory"/>
</dbReference>
<dbReference type="InterPro" id="IPR037066">
    <property type="entry name" value="Plug_dom_sf"/>
</dbReference>
<evidence type="ECO:0000256" key="7">
    <source>
        <dbReference type="PROSITE-ProRule" id="PRU01360"/>
    </source>
</evidence>
<dbReference type="NCBIfam" id="TIGR04056">
    <property type="entry name" value="OMP_RagA_SusC"/>
    <property type="match status" value="1"/>
</dbReference>
<evidence type="ECO:0000259" key="8">
    <source>
        <dbReference type="Pfam" id="PF07715"/>
    </source>
</evidence>
<dbReference type="InterPro" id="IPR039426">
    <property type="entry name" value="TonB-dep_rcpt-like"/>
</dbReference>
<keyword evidence="3 7" id="KW-1134">Transmembrane beta strand</keyword>
<dbReference type="AlphaFoldDB" id="A0AAX2IAJ6"/>
<keyword evidence="2 7" id="KW-0813">Transport</keyword>
<dbReference type="InterPro" id="IPR012910">
    <property type="entry name" value="Plug_dom"/>
</dbReference>